<name>A0A0S3R0Z5_PHAAN</name>
<dbReference type="InterPro" id="IPR012337">
    <property type="entry name" value="RNaseH-like_sf"/>
</dbReference>
<dbReference type="AlphaFoldDB" id="A0A0S3R0Z5"/>
<feature type="domain" description="RNase H type-1" evidence="1">
    <location>
        <begin position="6"/>
        <end position="59"/>
    </location>
</feature>
<dbReference type="OrthoDB" id="1740909at2759"/>
<dbReference type="EMBL" id="AP015034">
    <property type="protein sequence ID" value="BAT74230.1"/>
    <property type="molecule type" value="Genomic_DNA"/>
</dbReference>
<dbReference type="Pfam" id="PF13456">
    <property type="entry name" value="RVT_3"/>
    <property type="match status" value="1"/>
</dbReference>
<proteinExistence type="predicted"/>
<feature type="non-terminal residue" evidence="2">
    <location>
        <position position="1"/>
    </location>
</feature>
<dbReference type="GO" id="GO:0004523">
    <property type="term" value="F:RNA-DNA hybrid ribonuclease activity"/>
    <property type="evidence" value="ECO:0007669"/>
    <property type="project" value="InterPro"/>
</dbReference>
<dbReference type="InterPro" id="IPR036397">
    <property type="entry name" value="RNaseH_sf"/>
</dbReference>
<dbReference type="PANTHER" id="PTHR48475:SF2">
    <property type="entry name" value="RIBONUCLEASE H"/>
    <property type="match status" value="1"/>
</dbReference>
<evidence type="ECO:0000259" key="1">
    <source>
        <dbReference type="Pfam" id="PF13456"/>
    </source>
</evidence>
<dbReference type="GO" id="GO:0003676">
    <property type="term" value="F:nucleic acid binding"/>
    <property type="evidence" value="ECO:0007669"/>
    <property type="project" value="InterPro"/>
</dbReference>
<accession>A0A0S3R0Z5</accession>
<protein>
    <recommendedName>
        <fullName evidence="1">RNase H type-1 domain-containing protein</fullName>
    </recommendedName>
</protein>
<dbReference type="InterPro" id="IPR002156">
    <property type="entry name" value="RNaseH_domain"/>
</dbReference>
<reference evidence="2 3" key="1">
    <citation type="journal article" date="2015" name="Sci. Rep.">
        <title>The power of single molecule real-time sequencing technology in the de novo assembly of a eukaryotic genome.</title>
        <authorList>
            <person name="Sakai H."/>
            <person name="Naito K."/>
            <person name="Ogiso-Tanaka E."/>
            <person name="Takahashi Y."/>
            <person name="Iseki K."/>
            <person name="Muto C."/>
            <person name="Satou K."/>
            <person name="Teruya K."/>
            <person name="Shiroma A."/>
            <person name="Shimoji M."/>
            <person name="Hirano T."/>
            <person name="Itoh T."/>
            <person name="Kaga A."/>
            <person name="Tomooka N."/>
        </authorList>
    </citation>
    <scope>NUCLEOTIDE SEQUENCE [LARGE SCALE GENOMIC DNA]</scope>
    <source>
        <strain evidence="3">cv. Shumari</strain>
    </source>
</reference>
<gene>
    <name evidence="2" type="primary">Vigan.01G185200</name>
    <name evidence="2" type="ORF">VIGAN_01185200</name>
</gene>
<dbReference type="SUPFAM" id="SSF53098">
    <property type="entry name" value="Ribonuclease H-like"/>
    <property type="match status" value="1"/>
</dbReference>
<organism evidence="2 3">
    <name type="scientific">Vigna angularis var. angularis</name>
    <dbReference type="NCBI Taxonomy" id="157739"/>
    <lineage>
        <taxon>Eukaryota</taxon>
        <taxon>Viridiplantae</taxon>
        <taxon>Streptophyta</taxon>
        <taxon>Embryophyta</taxon>
        <taxon>Tracheophyta</taxon>
        <taxon>Spermatophyta</taxon>
        <taxon>Magnoliopsida</taxon>
        <taxon>eudicotyledons</taxon>
        <taxon>Gunneridae</taxon>
        <taxon>Pentapetalae</taxon>
        <taxon>rosids</taxon>
        <taxon>fabids</taxon>
        <taxon>Fabales</taxon>
        <taxon>Fabaceae</taxon>
        <taxon>Papilionoideae</taxon>
        <taxon>50 kb inversion clade</taxon>
        <taxon>NPAAA clade</taxon>
        <taxon>indigoferoid/millettioid clade</taxon>
        <taxon>Phaseoleae</taxon>
        <taxon>Vigna</taxon>
    </lineage>
</organism>
<dbReference type="PANTHER" id="PTHR48475">
    <property type="entry name" value="RIBONUCLEASE H"/>
    <property type="match status" value="1"/>
</dbReference>
<dbReference type="Gene3D" id="3.30.420.10">
    <property type="entry name" value="Ribonuclease H-like superfamily/Ribonuclease H"/>
    <property type="match status" value="1"/>
</dbReference>
<evidence type="ECO:0000313" key="3">
    <source>
        <dbReference type="Proteomes" id="UP000291084"/>
    </source>
</evidence>
<sequence length="76" mass="8598">LVDHSVECWTDSQLVVGKLNGSFQTKDDQLLRYYHKTKELIKQFQTVEVKHVPKAKADILSKLASGKEKGQLSSII</sequence>
<dbReference type="Proteomes" id="UP000291084">
    <property type="component" value="Chromosome 1"/>
</dbReference>
<evidence type="ECO:0000313" key="2">
    <source>
        <dbReference type="EMBL" id="BAT74230.1"/>
    </source>
</evidence>
<keyword evidence="3" id="KW-1185">Reference proteome</keyword>